<name>A0ABN3IHN4_9ACTN</name>
<evidence type="ECO:0000259" key="1">
    <source>
        <dbReference type="Pfam" id="PF16363"/>
    </source>
</evidence>
<protein>
    <submittedName>
        <fullName evidence="2">CDP-glucose 4,6-dehydratase</fullName>
    </submittedName>
</protein>
<dbReference type="Gene3D" id="3.40.50.720">
    <property type="entry name" value="NAD(P)-binding Rossmann-like Domain"/>
    <property type="match status" value="1"/>
</dbReference>
<dbReference type="Gene3D" id="3.90.25.10">
    <property type="entry name" value="UDP-galactose 4-epimerase, domain 1"/>
    <property type="match status" value="1"/>
</dbReference>
<dbReference type="NCBIfam" id="TIGR02622">
    <property type="entry name" value="CDP_4_6_dhtase"/>
    <property type="match status" value="1"/>
</dbReference>
<dbReference type="PANTHER" id="PTHR43000">
    <property type="entry name" value="DTDP-D-GLUCOSE 4,6-DEHYDRATASE-RELATED"/>
    <property type="match status" value="1"/>
</dbReference>
<proteinExistence type="predicted"/>
<accession>A0ABN3IHN4</accession>
<keyword evidence="3" id="KW-1185">Reference proteome</keyword>
<dbReference type="EMBL" id="BAAARW010000003">
    <property type="protein sequence ID" value="GAA2405285.1"/>
    <property type="molecule type" value="Genomic_DNA"/>
</dbReference>
<organism evidence="2 3">
    <name type="scientific">Actinomadura vinacea</name>
    <dbReference type="NCBI Taxonomy" id="115336"/>
    <lineage>
        <taxon>Bacteria</taxon>
        <taxon>Bacillati</taxon>
        <taxon>Actinomycetota</taxon>
        <taxon>Actinomycetes</taxon>
        <taxon>Streptosporangiales</taxon>
        <taxon>Thermomonosporaceae</taxon>
        <taxon>Actinomadura</taxon>
    </lineage>
</organism>
<dbReference type="Pfam" id="PF16363">
    <property type="entry name" value="GDP_Man_Dehyd"/>
    <property type="match status" value="1"/>
</dbReference>
<reference evidence="2 3" key="1">
    <citation type="journal article" date="2019" name="Int. J. Syst. Evol. Microbiol.">
        <title>The Global Catalogue of Microorganisms (GCM) 10K type strain sequencing project: providing services to taxonomists for standard genome sequencing and annotation.</title>
        <authorList>
            <consortium name="The Broad Institute Genomics Platform"/>
            <consortium name="The Broad Institute Genome Sequencing Center for Infectious Disease"/>
            <person name="Wu L."/>
            <person name="Ma J."/>
        </authorList>
    </citation>
    <scope>NUCLEOTIDE SEQUENCE [LARGE SCALE GENOMIC DNA]</scope>
    <source>
        <strain evidence="2 3">JCM 3325</strain>
    </source>
</reference>
<dbReference type="InterPro" id="IPR013445">
    <property type="entry name" value="CDP_4_6_deHydtase"/>
</dbReference>
<dbReference type="InterPro" id="IPR016040">
    <property type="entry name" value="NAD(P)-bd_dom"/>
</dbReference>
<gene>
    <name evidence="2" type="primary">rfbG</name>
    <name evidence="2" type="ORF">GCM10010191_11380</name>
</gene>
<feature type="domain" description="NAD(P)-binding" evidence="1">
    <location>
        <begin position="18"/>
        <end position="334"/>
    </location>
</feature>
<sequence>MKEAVVSFQGAYRGRRVFVTGDTGFKGSWLASWLVKEGATVIGFSNGPLTEPNGYDAHRLADRIRHIDGDVRDAASVAAAIRATEPELVFHLAAQAIVGIGFANPVETFETNVMGTVNVLEACARSDSVRGALFITTDKCYANNGWSWGYREIDPLGGDDPYGGSKAAAELAVSAYRRTVDHRDARGGPMGIASARAGNVIGGGDWSPDRLIPDIVRALVSGRELRLRRSDATRPWLHVLEPLSGYLMVGARLLQGDPCASTSWNFGPRAAQSQTVRTVAERFVREWGRSSGPITFGSDPQAFPEASILRLDSSKAGSVLGWESVWSVERCLQMTADWYRAYYERSAPDMFDLTIAQIEKYESDAAAGGSGWAPDGSP</sequence>
<evidence type="ECO:0000313" key="3">
    <source>
        <dbReference type="Proteomes" id="UP001501231"/>
    </source>
</evidence>
<dbReference type="SUPFAM" id="SSF51735">
    <property type="entry name" value="NAD(P)-binding Rossmann-fold domains"/>
    <property type="match status" value="1"/>
</dbReference>
<dbReference type="InterPro" id="IPR036291">
    <property type="entry name" value="NAD(P)-bd_dom_sf"/>
</dbReference>
<comment type="caution">
    <text evidence="2">The sequence shown here is derived from an EMBL/GenBank/DDBJ whole genome shotgun (WGS) entry which is preliminary data.</text>
</comment>
<dbReference type="RefSeq" id="WP_344587415.1">
    <property type="nucleotide sequence ID" value="NZ_BAAARW010000003.1"/>
</dbReference>
<dbReference type="Proteomes" id="UP001501231">
    <property type="component" value="Unassembled WGS sequence"/>
</dbReference>
<evidence type="ECO:0000313" key="2">
    <source>
        <dbReference type="EMBL" id="GAA2405285.1"/>
    </source>
</evidence>